<comment type="caution">
    <text evidence="3">The sequence shown here is derived from an EMBL/GenBank/DDBJ whole genome shotgun (WGS) entry which is preliminary data.</text>
</comment>
<dbReference type="Proteomes" id="UP001152795">
    <property type="component" value="Unassembled WGS sequence"/>
</dbReference>
<name>A0A6S7FBL2_PARCT</name>
<dbReference type="InterPro" id="IPR008271">
    <property type="entry name" value="Ser/Thr_kinase_AS"/>
</dbReference>
<evidence type="ECO:0000313" key="4">
    <source>
        <dbReference type="Proteomes" id="UP001152795"/>
    </source>
</evidence>
<evidence type="ECO:0000256" key="2">
    <source>
        <dbReference type="ARBA" id="ARBA00022840"/>
    </source>
</evidence>
<keyword evidence="2" id="KW-0067">ATP-binding</keyword>
<dbReference type="InterPro" id="IPR011009">
    <property type="entry name" value="Kinase-like_dom_sf"/>
</dbReference>
<evidence type="ECO:0000256" key="1">
    <source>
        <dbReference type="ARBA" id="ARBA00022741"/>
    </source>
</evidence>
<dbReference type="SUPFAM" id="SSF56112">
    <property type="entry name" value="Protein kinase-like (PK-like)"/>
    <property type="match status" value="1"/>
</dbReference>
<dbReference type="SMART" id="SM00220">
    <property type="entry name" value="S_TKc"/>
    <property type="match status" value="1"/>
</dbReference>
<dbReference type="FunFam" id="1.10.510.10:FF:000571">
    <property type="entry name" value="Maternal embryonic leucine zipper kinase"/>
    <property type="match status" value="1"/>
</dbReference>
<dbReference type="PROSITE" id="PS00108">
    <property type="entry name" value="PROTEIN_KINASE_ST"/>
    <property type="match status" value="1"/>
</dbReference>
<dbReference type="InterPro" id="IPR000719">
    <property type="entry name" value="Prot_kinase_dom"/>
</dbReference>
<keyword evidence="4" id="KW-1185">Reference proteome</keyword>
<dbReference type="PANTHER" id="PTHR24347">
    <property type="entry name" value="SERINE/THREONINE-PROTEIN KINASE"/>
    <property type="match status" value="1"/>
</dbReference>
<dbReference type="AlphaFoldDB" id="A0A6S7FBL2"/>
<sequence>MSKATTQSQTGLLNKPKDTMKIYNDFDSKYTKCNYLNGGTYGKVYKCCKKGEDKTEYAVKIQEASFDDNSYVRTLTEAKIWNTLEHKNIVKLYECFLQADQFYFVMELVPGDNLFDEILRKSTHTESNTCLYIKQILSALAYLHVNKIIHRDVKPDNIMLYQDTQKGSSSVVKLVDFGLARRLDNGKNRMECAPSGAPLYLAPETIMEVALGSPVDVWSCGVIMYILLYGSPPFWSEDTNKLFLAIIGSDVDFTCTDEREPVSFLANDLVQEMLVKDQNDRITASEALEHPWISQPRGLKLSREHRRSTVERLSKFRRSTSVFELQQRFNGMKMEGSLTGDRARNGRYLDVPVS</sequence>
<keyword evidence="1" id="KW-0547">Nucleotide-binding</keyword>
<dbReference type="PROSITE" id="PS50011">
    <property type="entry name" value="PROTEIN_KINASE_DOM"/>
    <property type="match status" value="1"/>
</dbReference>
<keyword evidence="3" id="KW-0418">Kinase</keyword>
<dbReference type="Pfam" id="PF00069">
    <property type="entry name" value="Pkinase"/>
    <property type="match status" value="1"/>
</dbReference>
<keyword evidence="3" id="KW-0808">Transferase</keyword>
<reference evidence="3" key="1">
    <citation type="submission" date="2020-04" db="EMBL/GenBank/DDBJ databases">
        <authorList>
            <person name="Alioto T."/>
            <person name="Alioto T."/>
            <person name="Gomez Garrido J."/>
        </authorList>
    </citation>
    <scope>NUCLEOTIDE SEQUENCE</scope>
    <source>
        <strain evidence="3">A484AB</strain>
    </source>
</reference>
<protein>
    <submittedName>
        <fullName evidence="3">Calcium calmodulin-dependent kinase type II subunit delta-like</fullName>
    </submittedName>
</protein>
<dbReference type="GO" id="GO:0005524">
    <property type="term" value="F:ATP binding"/>
    <property type="evidence" value="ECO:0007669"/>
    <property type="project" value="UniProtKB-KW"/>
</dbReference>
<dbReference type="OrthoDB" id="1738954at2759"/>
<proteinExistence type="predicted"/>
<dbReference type="EMBL" id="CACRXK020000003">
    <property type="protein sequence ID" value="CAB3976584.1"/>
    <property type="molecule type" value="Genomic_DNA"/>
</dbReference>
<accession>A0A6S7FBL2</accession>
<dbReference type="Gene3D" id="1.10.510.10">
    <property type="entry name" value="Transferase(Phosphotransferase) domain 1"/>
    <property type="match status" value="1"/>
</dbReference>
<dbReference type="GO" id="GO:0004672">
    <property type="term" value="F:protein kinase activity"/>
    <property type="evidence" value="ECO:0007669"/>
    <property type="project" value="InterPro"/>
</dbReference>
<evidence type="ECO:0000313" key="3">
    <source>
        <dbReference type="EMBL" id="CAB3976584.1"/>
    </source>
</evidence>
<organism evidence="3 4">
    <name type="scientific">Paramuricea clavata</name>
    <name type="common">Red gorgonian</name>
    <name type="synonym">Violescent sea-whip</name>
    <dbReference type="NCBI Taxonomy" id="317549"/>
    <lineage>
        <taxon>Eukaryota</taxon>
        <taxon>Metazoa</taxon>
        <taxon>Cnidaria</taxon>
        <taxon>Anthozoa</taxon>
        <taxon>Octocorallia</taxon>
        <taxon>Malacalcyonacea</taxon>
        <taxon>Plexauridae</taxon>
        <taxon>Paramuricea</taxon>
    </lineage>
</organism>
<gene>
    <name evidence="3" type="ORF">PACLA_8A021539</name>
</gene>